<reference evidence="1" key="1">
    <citation type="journal article" date="2011" name="PLoS Biol.">
        <title>Gene gain and loss during evolution of obligate parasitism in the white rust pathogen of Arabidopsis thaliana.</title>
        <authorList>
            <person name="Kemen E."/>
            <person name="Gardiner A."/>
            <person name="Schultz-Larsen T."/>
            <person name="Kemen A.C."/>
            <person name="Balmuth A.L."/>
            <person name="Robert-Seilaniantz A."/>
            <person name="Bailey K."/>
            <person name="Holub E."/>
            <person name="Studholme D.J."/>
            <person name="Maclean D."/>
            <person name="Jones J.D."/>
        </authorList>
    </citation>
    <scope>NUCLEOTIDE SEQUENCE</scope>
</reference>
<sequence length="145" mass="16897">MQCEDSEVSEERWPQHILKAKNCDMTRFAALNKAMEELKMKTNMDGGSRVDTLVQELMDILNDLSMENFKNFDQDASKVFVKYLIPALFPAVFKKTVENEITLQRNERYRSDVPACVGWLREYAISFQRFEGPMIKDGMVKKTPF</sequence>
<reference evidence="1" key="2">
    <citation type="submission" date="2011-02" db="EMBL/GenBank/DDBJ databases">
        <authorList>
            <person name="MacLean D."/>
        </authorList>
    </citation>
    <scope>NUCLEOTIDE SEQUENCE</scope>
</reference>
<name>F0W3W8_9STRA</name>
<dbReference type="AlphaFoldDB" id="F0W3W8"/>
<proteinExistence type="predicted"/>
<gene>
    <name evidence="1" type="primary">AlNc14C15G1669</name>
    <name evidence="1" type="ORF">ALNC14_019060</name>
</gene>
<dbReference type="HOGENOM" id="CLU_1790460_0_0_1"/>
<accession>F0W3W8</accession>
<dbReference type="EMBL" id="FR824060">
    <property type="protein sequence ID" value="CCA15763.1"/>
    <property type="molecule type" value="Genomic_DNA"/>
</dbReference>
<organism evidence="1">
    <name type="scientific">Albugo laibachii Nc14</name>
    <dbReference type="NCBI Taxonomy" id="890382"/>
    <lineage>
        <taxon>Eukaryota</taxon>
        <taxon>Sar</taxon>
        <taxon>Stramenopiles</taxon>
        <taxon>Oomycota</taxon>
        <taxon>Peronosporomycetes</taxon>
        <taxon>Albuginales</taxon>
        <taxon>Albuginaceae</taxon>
        <taxon>Albugo</taxon>
    </lineage>
</organism>
<protein>
    <submittedName>
        <fullName evidence="1">AlNc14C15G1669 protein</fullName>
    </submittedName>
</protein>
<evidence type="ECO:0000313" key="1">
    <source>
        <dbReference type="EMBL" id="CCA15763.1"/>
    </source>
</evidence>